<evidence type="ECO:0000313" key="2">
    <source>
        <dbReference type="Proteomes" id="UP000051276"/>
    </source>
</evidence>
<gene>
    <name evidence="1" type="ORF">Ga0076813_10716</name>
</gene>
<dbReference type="Proteomes" id="UP000051276">
    <property type="component" value="Unassembled WGS sequence"/>
</dbReference>
<sequence length="33" mass="4126">MLDPKKSVYVHAYSRFRYGRWEYVSQHYRSMPS</sequence>
<dbReference type="AlphaFoldDB" id="A0A0T5Z3A0"/>
<organism evidence="1 2">
    <name type="scientific">endosymbiont of Ridgeia piscesae</name>
    <dbReference type="NCBI Taxonomy" id="54398"/>
    <lineage>
        <taxon>Bacteria</taxon>
        <taxon>Pseudomonadati</taxon>
        <taxon>Pseudomonadota</taxon>
        <taxon>Gammaproteobacteria</taxon>
        <taxon>sulfur-oxidizing symbionts</taxon>
    </lineage>
</organism>
<protein>
    <submittedName>
        <fullName evidence="1">Uncharacterized protein</fullName>
    </submittedName>
</protein>
<reference evidence="1 2" key="1">
    <citation type="submission" date="2015-11" db="EMBL/GenBank/DDBJ databases">
        <title>The genome of Candidatus Endoriftia persephone in Ridgeia piscesae and population structure of the North Eastern Pacific vestimentiferan symbionts.</title>
        <authorList>
            <person name="Perez M."/>
            <person name="Juniper K.S."/>
        </authorList>
    </citation>
    <scope>NUCLEOTIDE SEQUENCE [LARGE SCALE GENOMIC DNA]</scope>
    <source>
        <strain evidence="1">Ind10</strain>
    </source>
</reference>
<dbReference type="EMBL" id="LMXI01000623">
    <property type="protein sequence ID" value="KRT56958.1"/>
    <property type="molecule type" value="Genomic_DNA"/>
</dbReference>
<accession>A0A0T5Z3A0</accession>
<proteinExistence type="predicted"/>
<name>A0A0T5Z3A0_9GAMM</name>
<evidence type="ECO:0000313" key="1">
    <source>
        <dbReference type="EMBL" id="KRT56958.1"/>
    </source>
</evidence>
<comment type="caution">
    <text evidence="1">The sequence shown here is derived from an EMBL/GenBank/DDBJ whole genome shotgun (WGS) entry which is preliminary data.</text>
</comment>